<accession>A0A5P1EVY8</accession>
<feature type="domain" description="T-SNARE coiled-coil homology" evidence="11">
    <location>
        <begin position="178"/>
        <end position="240"/>
    </location>
</feature>
<keyword evidence="13" id="KW-1185">Reference proteome</keyword>
<dbReference type="AlphaFoldDB" id="A0A5P1EVY8"/>
<dbReference type="GO" id="GO:0006906">
    <property type="term" value="P:vesicle fusion"/>
    <property type="evidence" value="ECO:0007669"/>
    <property type="project" value="TreeGrafter"/>
</dbReference>
<keyword evidence="3" id="KW-0813">Transport</keyword>
<dbReference type="GO" id="GO:0005484">
    <property type="term" value="F:SNAP receptor activity"/>
    <property type="evidence" value="ECO:0007669"/>
    <property type="project" value="InterPro"/>
</dbReference>
<dbReference type="Gramene" id="ONK69337">
    <property type="protein sequence ID" value="ONK69337"/>
    <property type="gene ID" value="A4U43_C05F21790"/>
</dbReference>
<dbReference type="SMART" id="SM00397">
    <property type="entry name" value="t_SNARE"/>
    <property type="match status" value="1"/>
</dbReference>
<evidence type="ECO:0000259" key="11">
    <source>
        <dbReference type="PROSITE" id="PS50192"/>
    </source>
</evidence>
<dbReference type="GO" id="GO:0012505">
    <property type="term" value="C:endomembrane system"/>
    <property type="evidence" value="ECO:0007669"/>
    <property type="project" value="TreeGrafter"/>
</dbReference>
<keyword evidence="4 10" id="KW-0812">Transmembrane</keyword>
<evidence type="ECO:0000256" key="2">
    <source>
        <dbReference type="ARBA" id="ARBA00009063"/>
    </source>
</evidence>
<proteinExistence type="inferred from homology"/>
<dbReference type="Pfam" id="PF05739">
    <property type="entry name" value="SNARE"/>
    <property type="match status" value="1"/>
</dbReference>
<dbReference type="PROSITE" id="PS50192">
    <property type="entry name" value="T_SNARE"/>
    <property type="match status" value="1"/>
</dbReference>
<dbReference type="InterPro" id="IPR006011">
    <property type="entry name" value="Syntaxin_N"/>
</dbReference>
<feature type="transmembrane region" description="Helical" evidence="10">
    <location>
        <begin position="250"/>
        <end position="270"/>
    </location>
</feature>
<evidence type="ECO:0000256" key="4">
    <source>
        <dbReference type="ARBA" id="ARBA00022692"/>
    </source>
</evidence>
<dbReference type="GO" id="GO:0006887">
    <property type="term" value="P:exocytosis"/>
    <property type="evidence" value="ECO:0007669"/>
    <property type="project" value="TreeGrafter"/>
</dbReference>
<dbReference type="SUPFAM" id="SSF47661">
    <property type="entry name" value="t-snare proteins"/>
    <property type="match status" value="1"/>
</dbReference>
<reference evidence="13" key="1">
    <citation type="journal article" date="2017" name="Nat. Commun.">
        <title>The asparagus genome sheds light on the origin and evolution of a young Y chromosome.</title>
        <authorList>
            <person name="Harkess A."/>
            <person name="Zhou J."/>
            <person name="Xu C."/>
            <person name="Bowers J.E."/>
            <person name="Van der Hulst R."/>
            <person name="Ayyampalayam S."/>
            <person name="Mercati F."/>
            <person name="Riccardi P."/>
            <person name="McKain M.R."/>
            <person name="Kakrana A."/>
            <person name="Tang H."/>
            <person name="Ray J."/>
            <person name="Groenendijk J."/>
            <person name="Arikit S."/>
            <person name="Mathioni S.M."/>
            <person name="Nakano M."/>
            <person name="Shan H."/>
            <person name="Telgmann-Rauber A."/>
            <person name="Kanno A."/>
            <person name="Yue Z."/>
            <person name="Chen H."/>
            <person name="Li W."/>
            <person name="Chen Y."/>
            <person name="Xu X."/>
            <person name="Zhang Y."/>
            <person name="Luo S."/>
            <person name="Chen H."/>
            <person name="Gao J."/>
            <person name="Mao Z."/>
            <person name="Pires J.C."/>
            <person name="Luo M."/>
            <person name="Kudrna D."/>
            <person name="Wing R.A."/>
            <person name="Meyers B.C."/>
            <person name="Yi K."/>
            <person name="Kong H."/>
            <person name="Lavrijsen P."/>
            <person name="Sunseri F."/>
            <person name="Falavigna A."/>
            <person name="Ye Y."/>
            <person name="Leebens-Mack J.H."/>
            <person name="Chen G."/>
        </authorList>
    </citation>
    <scope>NUCLEOTIDE SEQUENCE [LARGE SCALE GENOMIC DNA]</scope>
    <source>
        <strain evidence="13">cv. DH0086</strain>
    </source>
</reference>
<dbReference type="Pfam" id="PF00804">
    <property type="entry name" value="Syntaxin"/>
    <property type="match status" value="1"/>
</dbReference>
<evidence type="ECO:0000313" key="13">
    <source>
        <dbReference type="Proteomes" id="UP000243459"/>
    </source>
</evidence>
<dbReference type="Proteomes" id="UP000243459">
    <property type="component" value="Chromosome 5"/>
</dbReference>
<dbReference type="PROSITE" id="PS00914">
    <property type="entry name" value="SYNTAXIN"/>
    <property type="match status" value="1"/>
</dbReference>
<dbReference type="Gene3D" id="1.20.5.110">
    <property type="match status" value="1"/>
</dbReference>
<evidence type="ECO:0000256" key="8">
    <source>
        <dbReference type="RuleBase" id="RU003858"/>
    </source>
</evidence>
<keyword evidence="5" id="KW-0653">Protein transport</keyword>
<dbReference type="GO" id="GO:0048278">
    <property type="term" value="P:vesicle docking"/>
    <property type="evidence" value="ECO:0007669"/>
    <property type="project" value="TreeGrafter"/>
</dbReference>
<dbReference type="FunFam" id="1.20.5.110:FF:000008">
    <property type="entry name" value="Syntaxin 132"/>
    <property type="match status" value="1"/>
</dbReference>
<evidence type="ECO:0000256" key="6">
    <source>
        <dbReference type="ARBA" id="ARBA00022989"/>
    </source>
</evidence>
<dbReference type="GO" id="GO:0000149">
    <property type="term" value="F:SNARE binding"/>
    <property type="evidence" value="ECO:0007669"/>
    <property type="project" value="TreeGrafter"/>
</dbReference>
<dbReference type="InterPro" id="IPR000727">
    <property type="entry name" value="T_SNARE_dom"/>
</dbReference>
<dbReference type="OMA" id="NGMDEFF"/>
<keyword evidence="9" id="KW-0175">Coiled coil</keyword>
<dbReference type="SMART" id="SM00503">
    <property type="entry name" value="SynN"/>
    <property type="match status" value="1"/>
</dbReference>
<comment type="similarity">
    <text evidence="2 8">Belongs to the syntaxin family.</text>
</comment>
<dbReference type="GO" id="GO:0031201">
    <property type="term" value="C:SNARE complex"/>
    <property type="evidence" value="ECO:0007669"/>
    <property type="project" value="TreeGrafter"/>
</dbReference>
<organism evidence="12 13">
    <name type="scientific">Asparagus officinalis</name>
    <name type="common">Garden asparagus</name>
    <dbReference type="NCBI Taxonomy" id="4686"/>
    <lineage>
        <taxon>Eukaryota</taxon>
        <taxon>Viridiplantae</taxon>
        <taxon>Streptophyta</taxon>
        <taxon>Embryophyta</taxon>
        <taxon>Tracheophyta</taxon>
        <taxon>Spermatophyta</taxon>
        <taxon>Magnoliopsida</taxon>
        <taxon>Liliopsida</taxon>
        <taxon>Asparagales</taxon>
        <taxon>Asparagaceae</taxon>
        <taxon>Asparagoideae</taxon>
        <taxon>Asparagus</taxon>
    </lineage>
</organism>
<dbReference type="PANTHER" id="PTHR19957:SF307">
    <property type="entry name" value="PROTEIN SSO1-RELATED"/>
    <property type="match status" value="1"/>
</dbReference>
<evidence type="ECO:0000256" key="10">
    <source>
        <dbReference type="SAM" id="Phobius"/>
    </source>
</evidence>
<dbReference type="OrthoDB" id="10255013at2759"/>
<name>A0A5P1EVY8_ASPOF</name>
<evidence type="ECO:0000256" key="5">
    <source>
        <dbReference type="ARBA" id="ARBA00022927"/>
    </source>
</evidence>
<evidence type="ECO:0000256" key="9">
    <source>
        <dbReference type="SAM" id="Coils"/>
    </source>
</evidence>
<dbReference type="EMBL" id="CM007385">
    <property type="protein sequence ID" value="ONK69337.1"/>
    <property type="molecule type" value="Genomic_DNA"/>
</dbReference>
<sequence>MNAIDNGMDEFFEQIEEIERDIEKVSKLLEILKDAHEKSKFLVKASAIKALQQRMEKDVDEVKNIALAAKSKLEDLDKDNLTNRSKPGCGKGSSIDRSRTTATVTLKEKWKQKVFDFQKLREDIQKEHRDVVARTVFTVTGSHADVEVIDQLIQTGNSGQIYQKVIQEQGRGQVMDTLAEIQNRYETLTEIEKQLLELQQIFLDMSVLVEVQGDMLDNIESQVSSAVEDVKKGADALHQTRKMKHQTYKWMWMTILVFILVAIVTVIAVLKPWKHL</sequence>
<dbReference type="InterPro" id="IPR045242">
    <property type="entry name" value="Syntaxin"/>
</dbReference>
<keyword evidence="7 10" id="KW-0472">Membrane</keyword>
<dbReference type="CDD" id="cd15848">
    <property type="entry name" value="SNARE_syntaxin1-like"/>
    <property type="match status" value="1"/>
</dbReference>
<feature type="coiled-coil region" evidence="9">
    <location>
        <begin position="8"/>
        <end position="35"/>
    </location>
</feature>
<gene>
    <name evidence="12" type="ORF">A4U43_C05F21790</name>
</gene>
<evidence type="ECO:0000256" key="3">
    <source>
        <dbReference type="ARBA" id="ARBA00022448"/>
    </source>
</evidence>
<dbReference type="PANTHER" id="PTHR19957">
    <property type="entry name" value="SYNTAXIN"/>
    <property type="match status" value="1"/>
</dbReference>
<dbReference type="GO" id="GO:0005886">
    <property type="term" value="C:plasma membrane"/>
    <property type="evidence" value="ECO:0007669"/>
    <property type="project" value="UniProtKB-SubCell"/>
</dbReference>
<evidence type="ECO:0000256" key="1">
    <source>
        <dbReference type="ARBA" id="ARBA00004521"/>
    </source>
</evidence>
<keyword evidence="6 10" id="KW-1133">Transmembrane helix</keyword>
<comment type="subcellular location">
    <subcellularLocation>
        <location evidence="1">Cell membrane</location>
        <topology evidence="1">Single-pass type IV membrane protein</topology>
    </subcellularLocation>
</comment>
<dbReference type="Gene3D" id="1.20.58.70">
    <property type="match status" value="1"/>
</dbReference>
<dbReference type="InterPro" id="IPR010989">
    <property type="entry name" value="SNARE"/>
</dbReference>
<dbReference type="InterPro" id="IPR006012">
    <property type="entry name" value="Syntaxin/epimorphin_CS"/>
</dbReference>
<dbReference type="GO" id="GO:0006886">
    <property type="term" value="P:intracellular protein transport"/>
    <property type="evidence" value="ECO:0007669"/>
    <property type="project" value="InterPro"/>
</dbReference>
<evidence type="ECO:0000313" key="12">
    <source>
        <dbReference type="EMBL" id="ONK69337.1"/>
    </source>
</evidence>
<protein>
    <recommendedName>
        <fullName evidence="11">t-SNARE coiled-coil homology domain-containing protein</fullName>
    </recommendedName>
</protein>
<evidence type="ECO:0000256" key="7">
    <source>
        <dbReference type="ARBA" id="ARBA00023136"/>
    </source>
</evidence>